<dbReference type="InterPro" id="IPR001041">
    <property type="entry name" value="2Fe-2S_ferredoxin-type"/>
</dbReference>
<keyword evidence="5" id="KW-0411">Iron-sulfur</keyword>
<evidence type="ECO:0000256" key="1">
    <source>
        <dbReference type="ARBA" id="ARBA00022714"/>
    </source>
</evidence>
<evidence type="ECO:0000256" key="3">
    <source>
        <dbReference type="ARBA" id="ARBA00023002"/>
    </source>
</evidence>
<dbReference type="Pfam" id="PF00111">
    <property type="entry name" value="Fer2"/>
    <property type="match status" value="1"/>
</dbReference>
<evidence type="ECO:0000256" key="4">
    <source>
        <dbReference type="ARBA" id="ARBA00023004"/>
    </source>
</evidence>
<reference evidence="7 8" key="2">
    <citation type="submission" date="2023-10" db="EMBL/GenBank/DDBJ databases">
        <authorList>
            <person name="Han X.F."/>
        </authorList>
    </citation>
    <scope>NUCLEOTIDE SEQUENCE [LARGE SCALE GENOMIC DNA]</scope>
    <source>
        <strain evidence="7 8">KCTC 39840</strain>
    </source>
</reference>
<dbReference type="PROSITE" id="PS00197">
    <property type="entry name" value="2FE2S_FER_1"/>
    <property type="match status" value="1"/>
</dbReference>
<keyword evidence="8" id="KW-1185">Reference proteome</keyword>
<dbReference type="SUPFAM" id="SSF54292">
    <property type="entry name" value="2Fe-2S ferredoxin-like"/>
    <property type="match status" value="1"/>
</dbReference>
<evidence type="ECO:0000256" key="5">
    <source>
        <dbReference type="ARBA" id="ARBA00023014"/>
    </source>
</evidence>
<evidence type="ECO:0000256" key="2">
    <source>
        <dbReference type="ARBA" id="ARBA00022723"/>
    </source>
</evidence>
<dbReference type="Gene3D" id="1.10.150.120">
    <property type="entry name" value="[2Fe-2S]-binding domain"/>
    <property type="match status" value="1"/>
</dbReference>
<keyword evidence="2" id="KW-0479">Metal-binding</keyword>
<organism evidence="7 8">
    <name type="scientific">Conexibacter stalactiti</name>
    <dbReference type="NCBI Taxonomy" id="1940611"/>
    <lineage>
        <taxon>Bacteria</taxon>
        <taxon>Bacillati</taxon>
        <taxon>Actinomycetota</taxon>
        <taxon>Thermoleophilia</taxon>
        <taxon>Solirubrobacterales</taxon>
        <taxon>Conexibacteraceae</taxon>
        <taxon>Conexibacter</taxon>
    </lineage>
</organism>
<sequence length="160" mass="16835">MLPITLTVDGARTTVEVEPRETLADVLRDRLGVYGVRVACGEGHCGACTIQLDGATARACTLLAVQADGGAIRTVEGMAPTGAPLHPLQAAFVAEHALQCGFCTAGMLMSAEELLRERPQASDDEIRAGLAGNLCRCTGYQGIVRAVRRARDEANEGEAR</sequence>
<dbReference type="EMBL" id="JAWSTH010000060">
    <property type="protein sequence ID" value="MDW5596590.1"/>
    <property type="molecule type" value="Genomic_DNA"/>
</dbReference>
<feature type="domain" description="2Fe-2S ferredoxin-type" evidence="6">
    <location>
        <begin position="2"/>
        <end position="78"/>
    </location>
</feature>
<dbReference type="Proteomes" id="UP001284601">
    <property type="component" value="Unassembled WGS sequence"/>
</dbReference>
<dbReference type="Pfam" id="PF01799">
    <property type="entry name" value="Fer2_2"/>
    <property type="match status" value="1"/>
</dbReference>
<dbReference type="InterPro" id="IPR012675">
    <property type="entry name" value="Beta-grasp_dom_sf"/>
</dbReference>
<dbReference type="InterPro" id="IPR051452">
    <property type="entry name" value="Diverse_Oxidoreductases"/>
</dbReference>
<evidence type="ECO:0000259" key="6">
    <source>
        <dbReference type="PROSITE" id="PS51085"/>
    </source>
</evidence>
<dbReference type="PROSITE" id="PS51085">
    <property type="entry name" value="2FE2S_FER_2"/>
    <property type="match status" value="1"/>
</dbReference>
<dbReference type="InterPro" id="IPR006058">
    <property type="entry name" value="2Fe2S_fd_BS"/>
</dbReference>
<dbReference type="PANTHER" id="PTHR44379">
    <property type="entry name" value="OXIDOREDUCTASE WITH IRON-SULFUR SUBUNIT"/>
    <property type="match status" value="1"/>
</dbReference>
<evidence type="ECO:0000313" key="7">
    <source>
        <dbReference type="EMBL" id="MDW5596590.1"/>
    </source>
</evidence>
<dbReference type="PANTHER" id="PTHR44379:SF5">
    <property type="entry name" value="OXIDOREDUCTASE WITH IRON-SULFUR SUBUNIT"/>
    <property type="match status" value="1"/>
</dbReference>
<dbReference type="InterPro" id="IPR036010">
    <property type="entry name" value="2Fe-2S_ferredoxin-like_sf"/>
</dbReference>
<dbReference type="InterPro" id="IPR036884">
    <property type="entry name" value="2Fe-2S-bd_dom_sf"/>
</dbReference>
<dbReference type="Gene3D" id="3.10.20.30">
    <property type="match status" value="1"/>
</dbReference>
<dbReference type="InterPro" id="IPR002888">
    <property type="entry name" value="2Fe-2S-bd"/>
</dbReference>
<keyword evidence="3" id="KW-0560">Oxidoreductase</keyword>
<dbReference type="SUPFAM" id="SSF47741">
    <property type="entry name" value="CO dehydrogenase ISP C-domain like"/>
    <property type="match status" value="1"/>
</dbReference>
<proteinExistence type="predicted"/>
<reference evidence="8" key="1">
    <citation type="submission" date="2023-07" db="EMBL/GenBank/DDBJ databases">
        <title>Conexibacter stalactiti sp. nov., isolated from stalactites in a lava cave and emended description of the genus Conexibacter.</title>
        <authorList>
            <person name="Lee S.D."/>
        </authorList>
    </citation>
    <scope>NUCLEOTIDE SEQUENCE [LARGE SCALE GENOMIC DNA]</scope>
    <source>
        <strain evidence="8">KCTC 39840</strain>
    </source>
</reference>
<gene>
    <name evidence="7" type="ORF">R7226_19745</name>
</gene>
<accession>A0ABU4HTE2</accession>
<protein>
    <submittedName>
        <fullName evidence="7">(2Fe-2S)-binding protein</fullName>
    </submittedName>
</protein>
<comment type="caution">
    <text evidence="7">The sequence shown here is derived from an EMBL/GenBank/DDBJ whole genome shotgun (WGS) entry which is preliminary data.</text>
</comment>
<keyword evidence="4" id="KW-0408">Iron</keyword>
<keyword evidence="1" id="KW-0001">2Fe-2S</keyword>
<name>A0ABU4HTE2_9ACTN</name>
<evidence type="ECO:0000313" key="8">
    <source>
        <dbReference type="Proteomes" id="UP001284601"/>
    </source>
</evidence>
<dbReference type="RefSeq" id="WP_318599026.1">
    <property type="nucleotide sequence ID" value="NZ_JAWSTH010000060.1"/>
</dbReference>
<dbReference type="CDD" id="cd00207">
    <property type="entry name" value="fer2"/>
    <property type="match status" value="1"/>
</dbReference>